<sequence>MRSGYKVFLAIAQTFLLQPNNGRGSPISVYNLPDQFDGSLTLVWADGTNGTGTPSAERARYCQNSARHCLKGSAMHRSPDLVSRRALRRTLTSVRLDRTIVFTTHFLDEADLLADNIAILGYSVQVMFNLLDLAEKDLPKVFSETLDGIHEVGPQRYMPLSSPSQASYHLASRDPAVVEKVLQLLDQKRDALCVAPCDIAPRGPFQVQAAPPGLTGPTAMNLATNILYNRALNASGDIEHPPNLIYASYAAFLDLASGTLVDLKWVVFFGAAMFGFPAPSCDLEIPSSTSCRFLNTQGRRVRMDKLPASFEANRPAAAAEAYAVANFSDVLRLLRLAKTFGGNKVVDDVSCGVPQPDSTARLFLGVCLQFTAIDSQLTVREHLMICGRLKGPSRGFELKSNVEALIIATSLHAYAGRLASQLSCGNQRKLSLAIALIGNPSDVLIDEFSTGVYAKMKRYMRGTLRNVAAGKAIVIATYSMEETSALADKVGIIFKQLLAVGTIDNLVSRYATYQVHFSCPTREDVIRAQVLMSRILYSRLADDVAARFEVPIPEGSGFTLAQLFIFSRPRAISRRKGGAIRGNNVIEEDNSPGQCRCQLW</sequence>
<proteinExistence type="predicted"/>
<dbReference type="SUPFAM" id="SSF52540">
    <property type="entry name" value="P-loop containing nucleoside triphosphate hydrolases"/>
    <property type="match status" value="1"/>
</dbReference>
<dbReference type="InterPro" id="IPR026082">
    <property type="entry name" value="ABCA"/>
</dbReference>
<evidence type="ECO:0000313" key="4">
    <source>
        <dbReference type="Proteomes" id="UP000719766"/>
    </source>
</evidence>
<accession>A0A9P7ASV5</accession>
<dbReference type="PANTHER" id="PTHR19229">
    <property type="entry name" value="ATP-BINDING CASSETTE TRANSPORTER SUBFAMILY A ABCA"/>
    <property type="match status" value="1"/>
</dbReference>
<keyword evidence="2" id="KW-0677">Repeat</keyword>
<dbReference type="InterPro" id="IPR027417">
    <property type="entry name" value="P-loop_NTPase"/>
</dbReference>
<evidence type="ECO:0000313" key="3">
    <source>
        <dbReference type="EMBL" id="KAG1795943.1"/>
    </source>
</evidence>
<evidence type="ECO:0000256" key="1">
    <source>
        <dbReference type="ARBA" id="ARBA00022448"/>
    </source>
</evidence>
<dbReference type="RefSeq" id="XP_041161596.1">
    <property type="nucleotide sequence ID" value="XM_041308434.1"/>
</dbReference>
<gene>
    <name evidence="3" type="ORF">HD556DRAFT_1471161</name>
</gene>
<dbReference type="GO" id="GO:0016787">
    <property type="term" value="F:hydrolase activity"/>
    <property type="evidence" value="ECO:0007669"/>
    <property type="project" value="UniProtKB-KW"/>
</dbReference>
<dbReference type="GO" id="GO:0016020">
    <property type="term" value="C:membrane"/>
    <property type="evidence" value="ECO:0007669"/>
    <property type="project" value="InterPro"/>
</dbReference>
<dbReference type="GO" id="GO:0005319">
    <property type="term" value="F:lipid transporter activity"/>
    <property type="evidence" value="ECO:0007669"/>
    <property type="project" value="TreeGrafter"/>
</dbReference>
<protein>
    <submittedName>
        <fullName evidence="3">P-loop containing nucleoside triphosphate hydrolase protein</fullName>
    </submittedName>
</protein>
<dbReference type="Gene3D" id="3.40.50.300">
    <property type="entry name" value="P-loop containing nucleotide triphosphate hydrolases"/>
    <property type="match status" value="1"/>
</dbReference>
<dbReference type="Proteomes" id="UP000719766">
    <property type="component" value="Unassembled WGS sequence"/>
</dbReference>
<keyword evidence="3" id="KW-0378">Hydrolase</keyword>
<reference evidence="3" key="1">
    <citation type="journal article" date="2020" name="New Phytol.">
        <title>Comparative genomics reveals dynamic genome evolution in host specialist ectomycorrhizal fungi.</title>
        <authorList>
            <person name="Lofgren L.A."/>
            <person name="Nguyen N.H."/>
            <person name="Vilgalys R."/>
            <person name="Ruytinx J."/>
            <person name="Liao H.L."/>
            <person name="Branco S."/>
            <person name="Kuo A."/>
            <person name="LaButti K."/>
            <person name="Lipzen A."/>
            <person name="Andreopoulos W."/>
            <person name="Pangilinan J."/>
            <person name="Riley R."/>
            <person name="Hundley H."/>
            <person name="Na H."/>
            <person name="Barry K."/>
            <person name="Grigoriev I.V."/>
            <person name="Stajich J.E."/>
            <person name="Kennedy P.G."/>
        </authorList>
    </citation>
    <scope>NUCLEOTIDE SEQUENCE</scope>
    <source>
        <strain evidence="3">S12</strain>
    </source>
</reference>
<dbReference type="GO" id="GO:0140359">
    <property type="term" value="F:ABC-type transporter activity"/>
    <property type="evidence" value="ECO:0007669"/>
    <property type="project" value="InterPro"/>
</dbReference>
<evidence type="ECO:0000256" key="2">
    <source>
        <dbReference type="ARBA" id="ARBA00022737"/>
    </source>
</evidence>
<organism evidence="3 4">
    <name type="scientific">Suillus plorans</name>
    <dbReference type="NCBI Taxonomy" id="116603"/>
    <lineage>
        <taxon>Eukaryota</taxon>
        <taxon>Fungi</taxon>
        <taxon>Dikarya</taxon>
        <taxon>Basidiomycota</taxon>
        <taxon>Agaricomycotina</taxon>
        <taxon>Agaricomycetes</taxon>
        <taxon>Agaricomycetidae</taxon>
        <taxon>Boletales</taxon>
        <taxon>Suillineae</taxon>
        <taxon>Suillaceae</taxon>
        <taxon>Suillus</taxon>
    </lineage>
</organism>
<keyword evidence="1" id="KW-0813">Transport</keyword>
<keyword evidence="4" id="KW-1185">Reference proteome</keyword>
<dbReference type="GeneID" id="64602198"/>
<dbReference type="OrthoDB" id="2649899at2759"/>
<comment type="caution">
    <text evidence="3">The sequence shown here is derived from an EMBL/GenBank/DDBJ whole genome shotgun (WGS) entry which is preliminary data.</text>
</comment>
<dbReference type="PANTHER" id="PTHR19229:SF36">
    <property type="entry name" value="ATP-BINDING CASSETTE SUB-FAMILY A MEMBER 2"/>
    <property type="match status" value="1"/>
</dbReference>
<name>A0A9P7ASV5_9AGAM</name>
<dbReference type="EMBL" id="JABBWE010000020">
    <property type="protein sequence ID" value="KAG1795943.1"/>
    <property type="molecule type" value="Genomic_DNA"/>
</dbReference>
<dbReference type="AlphaFoldDB" id="A0A9P7ASV5"/>